<dbReference type="InterPro" id="IPR017441">
    <property type="entry name" value="Protein_kinase_ATP_BS"/>
</dbReference>
<evidence type="ECO:0000256" key="5">
    <source>
        <dbReference type="PROSITE-ProRule" id="PRU10141"/>
    </source>
</evidence>
<dbReference type="SMART" id="SM00220">
    <property type="entry name" value="S_TKc"/>
    <property type="match status" value="1"/>
</dbReference>
<organism evidence="9 10">
    <name type="scientific">Candidatus Blautia faecigallinarum</name>
    <dbReference type="NCBI Taxonomy" id="2838488"/>
    <lineage>
        <taxon>Bacteria</taxon>
        <taxon>Bacillati</taxon>
        <taxon>Bacillota</taxon>
        <taxon>Clostridia</taxon>
        <taxon>Lachnospirales</taxon>
        <taxon>Lachnospiraceae</taxon>
        <taxon>Blautia</taxon>
    </lineage>
</organism>
<dbReference type="Pfam" id="PF00069">
    <property type="entry name" value="Pkinase"/>
    <property type="match status" value="1"/>
</dbReference>
<keyword evidence="7" id="KW-1133">Transmembrane helix</keyword>
<name>A0A9D2DSZ3_9FIRM</name>
<keyword evidence="3 9" id="KW-0418">Kinase</keyword>
<feature type="transmembrane region" description="Helical" evidence="7">
    <location>
        <begin position="387"/>
        <end position="410"/>
    </location>
</feature>
<dbReference type="PANTHER" id="PTHR24348:SF22">
    <property type="entry name" value="NON-SPECIFIC SERINE_THREONINE PROTEIN KINASE"/>
    <property type="match status" value="1"/>
</dbReference>
<keyword evidence="4 5" id="KW-0067">ATP-binding</keyword>
<evidence type="ECO:0000256" key="1">
    <source>
        <dbReference type="ARBA" id="ARBA00022679"/>
    </source>
</evidence>
<comment type="caution">
    <text evidence="9">The sequence shown here is derived from an EMBL/GenBank/DDBJ whole genome shotgun (WGS) entry which is preliminary data.</text>
</comment>
<evidence type="ECO:0000313" key="10">
    <source>
        <dbReference type="Proteomes" id="UP000824041"/>
    </source>
</evidence>
<evidence type="ECO:0000256" key="6">
    <source>
        <dbReference type="SAM" id="MobiDB-lite"/>
    </source>
</evidence>
<dbReference type="InterPro" id="IPR000719">
    <property type="entry name" value="Prot_kinase_dom"/>
</dbReference>
<dbReference type="SUPFAM" id="SSF56112">
    <property type="entry name" value="Protein kinase-like (PK-like)"/>
    <property type="match status" value="1"/>
</dbReference>
<proteinExistence type="predicted"/>
<dbReference type="GO" id="GO:0004674">
    <property type="term" value="F:protein serine/threonine kinase activity"/>
    <property type="evidence" value="ECO:0007669"/>
    <property type="project" value="UniProtKB-KW"/>
</dbReference>
<evidence type="ECO:0000259" key="8">
    <source>
        <dbReference type="PROSITE" id="PS50011"/>
    </source>
</evidence>
<dbReference type="PROSITE" id="PS50011">
    <property type="entry name" value="PROTEIN_KINASE_DOM"/>
    <property type="match status" value="1"/>
</dbReference>
<dbReference type="Gene3D" id="1.10.510.10">
    <property type="entry name" value="Transferase(Phosphotransferase) domain 1"/>
    <property type="match status" value="1"/>
</dbReference>
<evidence type="ECO:0000256" key="4">
    <source>
        <dbReference type="ARBA" id="ARBA00022840"/>
    </source>
</evidence>
<feature type="region of interest" description="Disordered" evidence="6">
    <location>
        <begin position="347"/>
        <end position="381"/>
    </location>
</feature>
<dbReference type="GO" id="GO:0005776">
    <property type="term" value="C:autophagosome"/>
    <property type="evidence" value="ECO:0007669"/>
    <property type="project" value="TreeGrafter"/>
</dbReference>
<dbReference type="PROSITE" id="PS00108">
    <property type="entry name" value="PROTEIN_KINASE_ST"/>
    <property type="match status" value="1"/>
</dbReference>
<dbReference type="InterPro" id="IPR011009">
    <property type="entry name" value="Kinase-like_dom_sf"/>
</dbReference>
<reference evidence="9" key="2">
    <citation type="submission" date="2021-04" db="EMBL/GenBank/DDBJ databases">
        <authorList>
            <person name="Gilroy R."/>
        </authorList>
    </citation>
    <scope>NUCLEOTIDE SEQUENCE</scope>
    <source>
        <strain evidence="9">14324</strain>
    </source>
</reference>
<keyword evidence="7" id="KW-0812">Transmembrane</keyword>
<dbReference type="AlphaFoldDB" id="A0A9D2DSZ3"/>
<keyword evidence="9" id="KW-0723">Serine/threonine-protein kinase</keyword>
<dbReference type="GO" id="GO:0016020">
    <property type="term" value="C:membrane"/>
    <property type="evidence" value="ECO:0007669"/>
    <property type="project" value="TreeGrafter"/>
</dbReference>
<reference evidence="9" key="1">
    <citation type="journal article" date="2021" name="PeerJ">
        <title>Extensive microbial diversity within the chicken gut microbiome revealed by metagenomics and culture.</title>
        <authorList>
            <person name="Gilroy R."/>
            <person name="Ravi A."/>
            <person name="Getino M."/>
            <person name="Pursley I."/>
            <person name="Horton D.L."/>
            <person name="Alikhan N.F."/>
            <person name="Baker D."/>
            <person name="Gharbi K."/>
            <person name="Hall N."/>
            <person name="Watson M."/>
            <person name="Adriaenssens E.M."/>
            <person name="Foster-Nyarko E."/>
            <person name="Jarju S."/>
            <person name="Secka A."/>
            <person name="Antonio M."/>
            <person name="Oren A."/>
            <person name="Chaudhuri R.R."/>
            <person name="La Ragione R."/>
            <person name="Hildebrand F."/>
            <person name="Pallen M.J."/>
        </authorList>
    </citation>
    <scope>NUCLEOTIDE SEQUENCE</scope>
    <source>
        <strain evidence="9">14324</strain>
    </source>
</reference>
<dbReference type="Proteomes" id="UP000824041">
    <property type="component" value="Unassembled WGS sequence"/>
</dbReference>
<dbReference type="CDD" id="cd14014">
    <property type="entry name" value="STKc_PknB_like"/>
    <property type="match status" value="1"/>
</dbReference>
<feature type="binding site" evidence="5">
    <location>
        <position position="44"/>
    </location>
    <ligand>
        <name>ATP</name>
        <dbReference type="ChEBI" id="CHEBI:30616"/>
    </ligand>
</feature>
<evidence type="ECO:0000256" key="2">
    <source>
        <dbReference type="ARBA" id="ARBA00022741"/>
    </source>
</evidence>
<feature type="compositionally biased region" description="Basic and acidic residues" evidence="6">
    <location>
        <begin position="347"/>
        <end position="367"/>
    </location>
</feature>
<keyword evidence="2 5" id="KW-0547">Nucleotide-binding</keyword>
<dbReference type="InterPro" id="IPR045269">
    <property type="entry name" value="Atg1-like"/>
</dbReference>
<feature type="domain" description="Protein kinase" evidence="8">
    <location>
        <begin position="13"/>
        <end position="301"/>
    </location>
</feature>
<accession>A0A9D2DSZ3</accession>
<protein>
    <submittedName>
        <fullName evidence="9">Serine/threonine protein kinase</fullName>
    </submittedName>
</protein>
<dbReference type="GO" id="GO:0005524">
    <property type="term" value="F:ATP binding"/>
    <property type="evidence" value="ECO:0007669"/>
    <property type="project" value="UniProtKB-UniRule"/>
</dbReference>
<sequence length="581" mass="66859">MDKALPVSVWPEWEITEKIGEGSFGKVYKAQRTEKGKTFYSAIKIITIPSSQSELNSIRSETSNEQSAREYFQNLMEECIQEVSTMEYFRGNSHIVSVEDYKVVEYLDTIGWDIFIRMEYLTSFLDYCAENQITEKEAIQLGIDMCKALECCQKLNIIHRDIKPENIFVSRFGEFKLGDFGIARELERTMSGMSKKGTYSYMAPEMYRGEQYDGRVDIYSLGIVLYKLCNRNRLPFLNLDKQLITYRDKENALTRRMSGEPLPAPAQAGELLAQVIQKACAYDPKDRFQDAAAFRSALEAIKYGKAADAQEAKEEAVKELPPADSFAEKTIIQDGYRKAQESPLELLKRAEEEDRRAEERRREELRRTSAAAQQNRKKRQQQRRSPLLAAVILMAAAVLILAVIFVRMLLEDPNTEGLGEGYDFVSMNSQSEGGSESSEFEKAMQKISEQATEISQHLEENTFMENGSVEEGEIAYIDGNGRVMKVLVYPIASDEGVYEEYYYWENEAGEQELFFAYIWSTEEDAQLYYYVDGKLIRWIDENKVCHDNETDNSEYTERGERYWNKAEELIEGMNPPADTQQ</sequence>
<evidence type="ECO:0000256" key="3">
    <source>
        <dbReference type="ARBA" id="ARBA00022777"/>
    </source>
</evidence>
<keyword evidence="1" id="KW-0808">Transferase</keyword>
<dbReference type="GO" id="GO:0000407">
    <property type="term" value="C:phagophore assembly site"/>
    <property type="evidence" value="ECO:0007669"/>
    <property type="project" value="TreeGrafter"/>
</dbReference>
<dbReference type="Gene3D" id="3.30.200.20">
    <property type="entry name" value="Phosphorylase Kinase, domain 1"/>
    <property type="match status" value="1"/>
</dbReference>
<dbReference type="PANTHER" id="PTHR24348">
    <property type="entry name" value="SERINE/THREONINE-PROTEIN KINASE UNC-51-RELATED"/>
    <property type="match status" value="1"/>
</dbReference>
<dbReference type="EMBL" id="DXBU01000107">
    <property type="protein sequence ID" value="HIZ22702.1"/>
    <property type="molecule type" value="Genomic_DNA"/>
</dbReference>
<dbReference type="GO" id="GO:0005829">
    <property type="term" value="C:cytosol"/>
    <property type="evidence" value="ECO:0007669"/>
    <property type="project" value="TreeGrafter"/>
</dbReference>
<dbReference type="PROSITE" id="PS00107">
    <property type="entry name" value="PROTEIN_KINASE_ATP"/>
    <property type="match status" value="1"/>
</dbReference>
<dbReference type="InterPro" id="IPR008271">
    <property type="entry name" value="Ser/Thr_kinase_AS"/>
</dbReference>
<keyword evidence="7" id="KW-0472">Membrane</keyword>
<evidence type="ECO:0000256" key="7">
    <source>
        <dbReference type="SAM" id="Phobius"/>
    </source>
</evidence>
<gene>
    <name evidence="9" type="ORF">IAA21_07915</name>
</gene>
<evidence type="ECO:0000313" key="9">
    <source>
        <dbReference type="EMBL" id="HIZ22702.1"/>
    </source>
</evidence>